<accession>A0A1G2KHA3</accession>
<evidence type="ECO:0000256" key="1">
    <source>
        <dbReference type="SAM" id="Phobius"/>
    </source>
</evidence>
<feature type="transmembrane region" description="Helical" evidence="1">
    <location>
        <begin position="6"/>
        <end position="28"/>
    </location>
</feature>
<dbReference type="STRING" id="1802270.A3C07_00625"/>
<dbReference type="Proteomes" id="UP000179023">
    <property type="component" value="Unassembled WGS sequence"/>
</dbReference>
<dbReference type="EMBL" id="MHQI01000055">
    <property type="protein sequence ID" value="OGZ98824.1"/>
    <property type="molecule type" value="Genomic_DNA"/>
</dbReference>
<keyword evidence="1" id="KW-0472">Membrane</keyword>
<feature type="transmembrane region" description="Helical" evidence="1">
    <location>
        <begin position="40"/>
        <end position="63"/>
    </location>
</feature>
<name>A0A1G2KHA3_9BACT</name>
<keyword evidence="1" id="KW-0812">Transmembrane</keyword>
<keyword evidence="1" id="KW-1133">Transmembrane helix</keyword>
<gene>
    <name evidence="2" type="ORF">A3C07_00625</name>
</gene>
<evidence type="ECO:0000313" key="2">
    <source>
        <dbReference type="EMBL" id="OGZ98824.1"/>
    </source>
</evidence>
<evidence type="ECO:0000313" key="3">
    <source>
        <dbReference type="Proteomes" id="UP000179023"/>
    </source>
</evidence>
<organism evidence="2 3">
    <name type="scientific">Candidatus Sungbacteria bacterium RIFCSPHIGHO2_02_FULL_47_11</name>
    <dbReference type="NCBI Taxonomy" id="1802270"/>
    <lineage>
        <taxon>Bacteria</taxon>
        <taxon>Candidatus Sungiibacteriota</taxon>
    </lineage>
</organism>
<dbReference type="AlphaFoldDB" id="A0A1G2KHA3"/>
<protein>
    <submittedName>
        <fullName evidence="2">Uncharacterized protein</fullName>
    </submittedName>
</protein>
<reference evidence="2 3" key="1">
    <citation type="journal article" date="2016" name="Nat. Commun.">
        <title>Thousands of microbial genomes shed light on interconnected biogeochemical processes in an aquifer system.</title>
        <authorList>
            <person name="Anantharaman K."/>
            <person name="Brown C.T."/>
            <person name="Hug L.A."/>
            <person name="Sharon I."/>
            <person name="Castelle C.J."/>
            <person name="Probst A.J."/>
            <person name="Thomas B.C."/>
            <person name="Singh A."/>
            <person name="Wilkins M.J."/>
            <person name="Karaoz U."/>
            <person name="Brodie E.L."/>
            <person name="Williams K.H."/>
            <person name="Hubbard S.S."/>
            <person name="Banfield J.F."/>
        </authorList>
    </citation>
    <scope>NUCLEOTIDE SEQUENCE [LARGE SCALE GENOMIC DNA]</scope>
</reference>
<comment type="caution">
    <text evidence="2">The sequence shown here is derived from an EMBL/GenBank/DDBJ whole genome shotgun (WGS) entry which is preliminary data.</text>
</comment>
<sequence length="65" mass="7483">MFKAASIIYIIFTGLYVLFSASIVYHLARYTLPDKYTPRIIIEAYIILSAVFLLTALFFLFQIPS</sequence>
<proteinExistence type="predicted"/>